<keyword evidence="3" id="KW-1185">Reference proteome</keyword>
<reference evidence="3" key="1">
    <citation type="journal article" date="2019" name="Int. J. Syst. Evol. Microbiol.">
        <title>The Global Catalogue of Microorganisms (GCM) 10K type strain sequencing project: providing services to taxonomists for standard genome sequencing and annotation.</title>
        <authorList>
            <consortium name="The Broad Institute Genomics Platform"/>
            <consortium name="The Broad Institute Genome Sequencing Center for Infectious Disease"/>
            <person name="Wu L."/>
            <person name="Ma J."/>
        </authorList>
    </citation>
    <scope>NUCLEOTIDE SEQUENCE [LARGE SCALE GENOMIC DNA]</scope>
    <source>
        <strain evidence="3">CGMCC 1.3685</strain>
    </source>
</reference>
<feature type="domain" description="ATPase BadF/BadG/BcrA/BcrD type" evidence="1">
    <location>
        <begin position="17"/>
        <end position="267"/>
    </location>
</feature>
<comment type="caution">
    <text evidence="2">The sequence shown here is derived from an EMBL/GenBank/DDBJ whole genome shotgun (WGS) entry which is preliminary data.</text>
</comment>
<proteinExistence type="predicted"/>
<dbReference type="CDD" id="cd24007">
    <property type="entry name" value="ASKHA_NBD_eukNAGK-like"/>
    <property type="match status" value="1"/>
</dbReference>
<dbReference type="Pfam" id="PF01869">
    <property type="entry name" value="BcrAD_BadFG"/>
    <property type="match status" value="1"/>
</dbReference>
<name>A0ABQ2DD01_9MICC</name>
<protein>
    <submittedName>
        <fullName evidence="2">ATPase, BadF/BadG/BcrA/BcrD type</fullName>
    </submittedName>
</protein>
<dbReference type="SUPFAM" id="SSF53067">
    <property type="entry name" value="Actin-like ATPase domain"/>
    <property type="match status" value="2"/>
</dbReference>
<dbReference type="InterPro" id="IPR043129">
    <property type="entry name" value="ATPase_NBD"/>
</dbReference>
<dbReference type="InterPro" id="IPR002731">
    <property type="entry name" value="ATPase_BadF"/>
</dbReference>
<evidence type="ECO:0000259" key="1">
    <source>
        <dbReference type="Pfam" id="PF01869"/>
    </source>
</evidence>
<dbReference type="RefSeq" id="WP_188684205.1">
    <property type="nucleotide sequence ID" value="NZ_BMKX01000002.1"/>
</dbReference>
<evidence type="ECO:0000313" key="2">
    <source>
        <dbReference type="EMBL" id="GGJ53553.1"/>
    </source>
</evidence>
<organism evidence="2 3">
    <name type="scientific">Glutamicibacter ardleyensis</name>
    <dbReference type="NCBI Taxonomy" id="225894"/>
    <lineage>
        <taxon>Bacteria</taxon>
        <taxon>Bacillati</taxon>
        <taxon>Actinomycetota</taxon>
        <taxon>Actinomycetes</taxon>
        <taxon>Micrococcales</taxon>
        <taxon>Micrococcaceae</taxon>
        <taxon>Glutamicibacter</taxon>
    </lineage>
</organism>
<dbReference type="PANTHER" id="PTHR43190">
    <property type="entry name" value="N-ACETYL-D-GLUCOSAMINE KINASE"/>
    <property type="match status" value="1"/>
</dbReference>
<gene>
    <name evidence="2" type="ORF">GCM10007173_10120</name>
</gene>
<dbReference type="GeneID" id="303303406"/>
<evidence type="ECO:0000313" key="3">
    <source>
        <dbReference type="Proteomes" id="UP000606115"/>
    </source>
</evidence>
<dbReference type="PANTHER" id="PTHR43190:SF3">
    <property type="entry name" value="N-ACETYL-D-GLUCOSAMINE KINASE"/>
    <property type="match status" value="1"/>
</dbReference>
<dbReference type="InterPro" id="IPR052519">
    <property type="entry name" value="Euk-type_GlcNAc_Kinase"/>
</dbReference>
<sequence>MESTNSSKPVPLRLIALDIGGTKTHAVRYLGNQVVAEVRTGSANVQNVSIDEAQQALCDAFAGLGEQPVDLVIAGAGGIDTDADSLVLRKLIEPFVPKVEVQVVHDTRLILAAGQTHAGVAVILGTGSAIWGLNSSGQTARYGGWGYLLGDEAAGYWFGREAVRHALDEFNRGQAKSALTASLLEHTECATPEDLIAFFHKQSSREYWARCAPVIFEAIRSGDAAAEEILQRAISFVVSKVGVVAGQLGISGPIVLGGGVIEHQLIYQERLRRALAAEGFEDLRFLARSPVHGAAFLAGLTDDV</sequence>
<accession>A0ABQ2DD01</accession>
<dbReference type="EMBL" id="BMKX01000002">
    <property type="protein sequence ID" value="GGJ53553.1"/>
    <property type="molecule type" value="Genomic_DNA"/>
</dbReference>
<dbReference type="Gene3D" id="3.30.420.40">
    <property type="match status" value="2"/>
</dbReference>
<dbReference type="Proteomes" id="UP000606115">
    <property type="component" value="Unassembled WGS sequence"/>
</dbReference>